<dbReference type="OrthoDB" id="3242359at2759"/>
<dbReference type="AlphaFoldDB" id="A0A0C9T1W8"/>
<organism evidence="1 2">
    <name type="scientific">Paxillus involutus ATCC 200175</name>
    <dbReference type="NCBI Taxonomy" id="664439"/>
    <lineage>
        <taxon>Eukaryota</taxon>
        <taxon>Fungi</taxon>
        <taxon>Dikarya</taxon>
        <taxon>Basidiomycota</taxon>
        <taxon>Agaricomycotina</taxon>
        <taxon>Agaricomycetes</taxon>
        <taxon>Agaricomycetidae</taxon>
        <taxon>Boletales</taxon>
        <taxon>Paxilineae</taxon>
        <taxon>Paxillaceae</taxon>
        <taxon>Paxillus</taxon>
    </lineage>
</organism>
<dbReference type="HOGENOM" id="CLU_033666_12_6_1"/>
<evidence type="ECO:0000313" key="2">
    <source>
        <dbReference type="Proteomes" id="UP000053647"/>
    </source>
</evidence>
<sequence>MVCPAQSPDLNPIEHTWSYLKRRLAEHKHPPNGMEQLWERIEVEWNKIPTVMCQGLIENMSRRVNLCLYSQAIANMPSFG</sequence>
<proteinExistence type="predicted"/>
<dbReference type="Gene3D" id="3.30.420.10">
    <property type="entry name" value="Ribonuclease H-like superfamily/Ribonuclease H"/>
    <property type="match status" value="1"/>
</dbReference>
<name>A0A0C9T1W8_PAXIN</name>
<protein>
    <recommendedName>
        <fullName evidence="3">Tc1-like transposase DDE domain-containing protein</fullName>
    </recommendedName>
</protein>
<dbReference type="EMBL" id="KN819444">
    <property type="protein sequence ID" value="KIJ09660.1"/>
    <property type="molecule type" value="Genomic_DNA"/>
</dbReference>
<accession>A0A0C9T1W8</accession>
<evidence type="ECO:0000313" key="1">
    <source>
        <dbReference type="EMBL" id="KIJ09660.1"/>
    </source>
</evidence>
<reference evidence="1 2" key="1">
    <citation type="submission" date="2014-06" db="EMBL/GenBank/DDBJ databases">
        <authorList>
            <consortium name="DOE Joint Genome Institute"/>
            <person name="Kuo A."/>
            <person name="Kohler A."/>
            <person name="Nagy L.G."/>
            <person name="Floudas D."/>
            <person name="Copeland A."/>
            <person name="Barry K.W."/>
            <person name="Cichocki N."/>
            <person name="Veneault-Fourrey C."/>
            <person name="LaButti K."/>
            <person name="Lindquist E.A."/>
            <person name="Lipzen A."/>
            <person name="Lundell T."/>
            <person name="Morin E."/>
            <person name="Murat C."/>
            <person name="Sun H."/>
            <person name="Tunlid A."/>
            <person name="Henrissat B."/>
            <person name="Grigoriev I.V."/>
            <person name="Hibbett D.S."/>
            <person name="Martin F."/>
            <person name="Nordberg H.P."/>
            <person name="Cantor M.N."/>
            <person name="Hua S.X."/>
        </authorList>
    </citation>
    <scope>NUCLEOTIDE SEQUENCE [LARGE SCALE GENOMIC DNA]</scope>
    <source>
        <strain evidence="1 2">ATCC 200175</strain>
    </source>
</reference>
<gene>
    <name evidence="1" type="ORF">PAXINDRAFT_87183</name>
</gene>
<evidence type="ECO:0008006" key="3">
    <source>
        <dbReference type="Google" id="ProtNLM"/>
    </source>
</evidence>
<keyword evidence="2" id="KW-1185">Reference proteome</keyword>
<dbReference type="GO" id="GO:0003676">
    <property type="term" value="F:nucleic acid binding"/>
    <property type="evidence" value="ECO:0007669"/>
    <property type="project" value="InterPro"/>
</dbReference>
<reference evidence="2" key="2">
    <citation type="submission" date="2015-01" db="EMBL/GenBank/DDBJ databases">
        <title>Evolutionary Origins and Diversification of the Mycorrhizal Mutualists.</title>
        <authorList>
            <consortium name="DOE Joint Genome Institute"/>
            <consortium name="Mycorrhizal Genomics Consortium"/>
            <person name="Kohler A."/>
            <person name="Kuo A."/>
            <person name="Nagy L.G."/>
            <person name="Floudas D."/>
            <person name="Copeland A."/>
            <person name="Barry K.W."/>
            <person name="Cichocki N."/>
            <person name="Veneault-Fourrey C."/>
            <person name="LaButti K."/>
            <person name="Lindquist E.A."/>
            <person name="Lipzen A."/>
            <person name="Lundell T."/>
            <person name="Morin E."/>
            <person name="Murat C."/>
            <person name="Riley R."/>
            <person name="Ohm R."/>
            <person name="Sun H."/>
            <person name="Tunlid A."/>
            <person name="Henrissat B."/>
            <person name="Grigoriev I.V."/>
            <person name="Hibbett D.S."/>
            <person name="Martin F."/>
        </authorList>
    </citation>
    <scope>NUCLEOTIDE SEQUENCE [LARGE SCALE GENOMIC DNA]</scope>
    <source>
        <strain evidence="2">ATCC 200175</strain>
    </source>
</reference>
<dbReference type="InterPro" id="IPR036397">
    <property type="entry name" value="RNaseH_sf"/>
</dbReference>
<dbReference type="Proteomes" id="UP000053647">
    <property type="component" value="Unassembled WGS sequence"/>
</dbReference>